<evidence type="ECO:0000256" key="1">
    <source>
        <dbReference type="SAM" id="MobiDB-lite"/>
    </source>
</evidence>
<feature type="compositionally biased region" description="Polar residues" evidence="1">
    <location>
        <begin position="89"/>
        <end position="100"/>
    </location>
</feature>
<protein>
    <submittedName>
        <fullName evidence="2">Uncharacterized protein</fullName>
    </submittedName>
</protein>
<organism evidence="2 3">
    <name type="scientific">Ceratodon purpureus</name>
    <name type="common">Fire moss</name>
    <name type="synonym">Dicranum purpureum</name>
    <dbReference type="NCBI Taxonomy" id="3225"/>
    <lineage>
        <taxon>Eukaryota</taxon>
        <taxon>Viridiplantae</taxon>
        <taxon>Streptophyta</taxon>
        <taxon>Embryophyta</taxon>
        <taxon>Bryophyta</taxon>
        <taxon>Bryophytina</taxon>
        <taxon>Bryopsida</taxon>
        <taxon>Dicranidae</taxon>
        <taxon>Pseudoditrichales</taxon>
        <taxon>Ditrichaceae</taxon>
        <taxon>Ceratodon</taxon>
    </lineage>
</organism>
<sequence length="100" mass="10974">MLGDVGLETGSRARVNVGTRSRRRRLDDNGDEGLVIKATKARCSRRGRPGQTHSPHQTSPSPHFTRLSPPSSHPQFGAPHDLTPHHAQKQAQSLPKTDQN</sequence>
<evidence type="ECO:0000313" key="3">
    <source>
        <dbReference type="Proteomes" id="UP000822688"/>
    </source>
</evidence>
<comment type="caution">
    <text evidence="2">The sequence shown here is derived from an EMBL/GenBank/DDBJ whole genome shotgun (WGS) entry which is preliminary data.</text>
</comment>
<feature type="region of interest" description="Disordered" evidence="1">
    <location>
        <begin position="1"/>
        <end position="100"/>
    </location>
</feature>
<feature type="compositionally biased region" description="Polar residues" evidence="1">
    <location>
        <begin position="51"/>
        <end position="74"/>
    </location>
</feature>
<feature type="compositionally biased region" description="Basic residues" evidence="1">
    <location>
        <begin position="39"/>
        <end position="48"/>
    </location>
</feature>
<dbReference type="Proteomes" id="UP000822688">
    <property type="component" value="Chromosome V"/>
</dbReference>
<name>A0A8T0HLT9_CERPU</name>
<accession>A0A8T0HLT9</accession>
<dbReference type="AlphaFoldDB" id="A0A8T0HLT9"/>
<proteinExistence type="predicted"/>
<gene>
    <name evidence="2" type="ORF">KC19_VG039300</name>
</gene>
<keyword evidence="3" id="KW-1185">Reference proteome</keyword>
<dbReference type="EMBL" id="CM026426">
    <property type="protein sequence ID" value="KAG0571752.1"/>
    <property type="molecule type" value="Genomic_DNA"/>
</dbReference>
<reference evidence="2" key="1">
    <citation type="submission" date="2020-06" db="EMBL/GenBank/DDBJ databases">
        <title>WGS assembly of Ceratodon purpureus strain R40.</title>
        <authorList>
            <person name="Carey S.B."/>
            <person name="Jenkins J."/>
            <person name="Shu S."/>
            <person name="Lovell J.T."/>
            <person name="Sreedasyam A."/>
            <person name="Maumus F."/>
            <person name="Tiley G.P."/>
            <person name="Fernandez-Pozo N."/>
            <person name="Barry K."/>
            <person name="Chen C."/>
            <person name="Wang M."/>
            <person name="Lipzen A."/>
            <person name="Daum C."/>
            <person name="Saski C.A."/>
            <person name="Payton A.C."/>
            <person name="Mcbreen J.C."/>
            <person name="Conrad R.E."/>
            <person name="Kollar L.M."/>
            <person name="Olsson S."/>
            <person name="Huttunen S."/>
            <person name="Landis J.B."/>
            <person name="Wickett N.J."/>
            <person name="Johnson M.G."/>
            <person name="Rensing S.A."/>
            <person name="Grimwood J."/>
            <person name="Schmutz J."/>
            <person name="Mcdaniel S.F."/>
        </authorList>
    </citation>
    <scope>NUCLEOTIDE SEQUENCE</scope>
    <source>
        <strain evidence="2">R40</strain>
    </source>
</reference>
<evidence type="ECO:0000313" key="2">
    <source>
        <dbReference type="EMBL" id="KAG0571752.1"/>
    </source>
</evidence>